<dbReference type="RefSeq" id="WP_115829719.1">
    <property type="nucleotide sequence ID" value="NZ_QNUL01000003.1"/>
</dbReference>
<evidence type="ECO:0000313" key="2">
    <source>
        <dbReference type="Proteomes" id="UP000256373"/>
    </source>
</evidence>
<comment type="caution">
    <text evidence="1">The sequence shown here is derived from an EMBL/GenBank/DDBJ whole genome shotgun (WGS) entry which is preliminary data.</text>
</comment>
<dbReference type="EMBL" id="QNUL01000003">
    <property type="protein sequence ID" value="REA63130.1"/>
    <property type="molecule type" value="Genomic_DNA"/>
</dbReference>
<dbReference type="OrthoDB" id="1097772at2"/>
<reference evidence="1 2" key="1">
    <citation type="submission" date="2018-07" db="EMBL/GenBank/DDBJ databases">
        <title>Dyadobacter roseus sp. nov., isolated from rose rhizosphere soil.</title>
        <authorList>
            <person name="Chen L."/>
        </authorList>
    </citation>
    <scope>NUCLEOTIDE SEQUENCE [LARGE SCALE GENOMIC DNA]</scope>
    <source>
        <strain evidence="1 2">RS19</strain>
    </source>
</reference>
<evidence type="ECO:0008006" key="3">
    <source>
        <dbReference type="Google" id="ProtNLM"/>
    </source>
</evidence>
<dbReference type="Pfam" id="PF14137">
    <property type="entry name" value="DUF4304"/>
    <property type="match status" value="1"/>
</dbReference>
<dbReference type="AlphaFoldDB" id="A0A3D8YFP1"/>
<sequence length="148" mass="17655">MQEVKELIDLIHSELKPLGYKKKDRKWSIETEELVKGVDIQRSNFSKLYYINYGFIIKGLDLGDWYHHYSYRLSSITSEENQFVKTFLDFENQENTDVVRFTEILRKNMIAELNSINTIMDLRGHILEDQRRSVMLTQATKKFLDIEI</sequence>
<proteinExistence type="predicted"/>
<name>A0A3D8YFP1_9BACT</name>
<accession>A0A3D8YFP1</accession>
<evidence type="ECO:0000313" key="1">
    <source>
        <dbReference type="EMBL" id="REA63130.1"/>
    </source>
</evidence>
<dbReference type="Proteomes" id="UP000256373">
    <property type="component" value="Unassembled WGS sequence"/>
</dbReference>
<protein>
    <recommendedName>
        <fullName evidence="3">DUF4304 domain-containing protein</fullName>
    </recommendedName>
</protein>
<dbReference type="InterPro" id="IPR025412">
    <property type="entry name" value="DUF4304"/>
</dbReference>
<gene>
    <name evidence="1" type="ORF">DSL64_05805</name>
</gene>
<keyword evidence="2" id="KW-1185">Reference proteome</keyword>
<organism evidence="1 2">
    <name type="scientific">Dyadobacter luteus</name>
    <dbReference type="NCBI Taxonomy" id="2259619"/>
    <lineage>
        <taxon>Bacteria</taxon>
        <taxon>Pseudomonadati</taxon>
        <taxon>Bacteroidota</taxon>
        <taxon>Cytophagia</taxon>
        <taxon>Cytophagales</taxon>
        <taxon>Spirosomataceae</taxon>
        <taxon>Dyadobacter</taxon>
    </lineage>
</organism>